<dbReference type="InterPro" id="IPR043502">
    <property type="entry name" value="DNA/RNA_pol_sf"/>
</dbReference>
<organism evidence="2 3">
    <name type="scientific">Deinandra increscens subsp. villosa</name>
    <dbReference type="NCBI Taxonomy" id="3103831"/>
    <lineage>
        <taxon>Eukaryota</taxon>
        <taxon>Viridiplantae</taxon>
        <taxon>Streptophyta</taxon>
        <taxon>Embryophyta</taxon>
        <taxon>Tracheophyta</taxon>
        <taxon>Spermatophyta</taxon>
        <taxon>Magnoliopsida</taxon>
        <taxon>eudicotyledons</taxon>
        <taxon>Gunneridae</taxon>
        <taxon>Pentapetalae</taxon>
        <taxon>asterids</taxon>
        <taxon>campanulids</taxon>
        <taxon>Asterales</taxon>
        <taxon>Asteraceae</taxon>
        <taxon>Asteroideae</taxon>
        <taxon>Heliantheae alliance</taxon>
        <taxon>Madieae</taxon>
        <taxon>Madiinae</taxon>
        <taxon>Deinandra</taxon>
    </lineage>
</organism>
<evidence type="ECO:0000259" key="1">
    <source>
        <dbReference type="PROSITE" id="PS50878"/>
    </source>
</evidence>
<dbReference type="PANTHER" id="PTHR33116:SF79">
    <property type="entry name" value="REVERSE TRANSCRIPTASE DOMAIN, ZINC FINGER, CCHC-TYPE-RELATED"/>
    <property type="match status" value="1"/>
</dbReference>
<name>A0AAP0C3D7_9ASTR</name>
<dbReference type="SUPFAM" id="SSF56672">
    <property type="entry name" value="DNA/RNA polymerases"/>
    <property type="match status" value="1"/>
</dbReference>
<keyword evidence="3" id="KW-1185">Reference proteome</keyword>
<evidence type="ECO:0000313" key="3">
    <source>
        <dbReference type="Proteomes" id="UP001408789"/>
    </source>
</evidence>
<dbReference type="Proteomes" id="UP001408789">
    <property type="component" value="Unassembled WGS sequence"/>
</dbReference>
<sequence>MMEVLNEFHETGQISPGCNASFIALIPKKENPLLLSQFRPISLVGSIYKTVSKVLANRLKQVLNSVVSETQSAYVNGRSILDGALILNEIIAWMKHTKKKAFVFKVDFEKAFDCINWNFLDSILEQMHFPSKWRSWIRGCLVSSRSSVLVNGSPTAEFQHFRGVRQGDPLCPFLFILGMEALHIASQQAGICGLFKGISLPNNGPVVSHLLYADDVIFLGDATISNAHYLTRFLRCFHLSSGLQINFEKSKLFGIGLDTPLTEEIAGALGCQIGKLPFTYLGIPVGANMGLIRNWTPMIEKVKSRLNRWKALTLTQGGKATLIKSILGSLPLYYLSLFKAPSVVIKKLEAIRRDFFWGCSNEDKRIAWIAWERILAPKECGGLGIGGFKAANLALLSRWGWKFKADSSALWCNVIKAIHFSPRKHEAFPLRRTISGYWKPILTTILKLPEEGVNFAELANGVAGMGNSIKFWQDSWLTIGALKDLYPALYRIEKNKSCTVAERVKSLNGVRITSWQWNKGTLTLSEAALKDQISHRISLYNFKEGSDMWIWYGNKNKEYTTSSVRKIIEGCRELVND</sequence>
<dbReference type="PROSITE" id="PS50878">
    <property type="entry name" value="RT_POL"/>
    <property type="match status" value="1"/>
</dbReference>
<dbReference type="InterPro" id="IPR000477">
    <property type="entry name" value="RT_dom"/>
</dbReference>
<feature type="domain" description="Reverse transcriptase" evidence="1">
    <location>
        <begin position="7"/>
        <end position="285"/>
    </location>
</feature>
<dbReference type="AlphaFoldDB" id="A0AAP0C3D7"/>
<dbReference type="PANTHER" id="PTHR33116">
    <property type="entry name" value="REVERSE TRANSCRIPTASE ZINC-BINDING DOMAIN-CONTAINING PROTEIN-RELATED-RELATED"/>
    <property type="match status" value="1"/>
</dbReference>
<dbReference type="CDD" id="cd01650">
    <property type="entry name" value="RT_nLTR_like"/>
    <property type="match status" value="1"/>
</dbReference>
<comment type="caution">
    <text evidence="2">The sequence shown here is derived from an EMBL/GenBank/DDBJ whole genome shotgun (WGS) entry which is preliminary data.</text>
</comment>
<protein>
    <recommendedName>
        <fullName evidence="1">Reverse transcriptase domain-containing protein</fullName>
    </recommendedName>
</protein>
<gene>
    <name evidence="2" type="ORF">SSX86_032039</name>
</gene>
<dbReference type="Pfam" id="PF00078">
    <property type="entry name" value="RVT_1"/>
    <property type="match status" value="1"/>
</dbReference>
<dbReference type="EMBL" id="JBCNJP010008973">
    <property type="protein sequence ID" value="KAK9048994.1"/>
    <property type="molecule type" value="Genomic_DNA"/>
</dbReference>
<proteinExistence type="predicted"/>
<evidence type="ECO:0000313" key="2">
    <source>
        <dbReference type="EMBL" id="KAK9048994.1"/>
    </source>
</evidence>
<reference evidence="2 3" key="1">
    <citation type="submission" date="2024-04" db="EMBL/GenBank/DDBJ databases">
        <title>The reference genome of an endangered Asteraceae, Deinandra increscens subsp. villosa, native to the Central Coast of California.</title>
        <authorList>
            <person name="Guilliams M."/>
            <person name="Hasenstab-Lehman K."/>
            <person name="Meyer R."/>
            <person name="Mcevoy S."/>
        </authorList>
    </citation>
    <scope>NUCLEOTIDE SEQUENCE [LARGE SCALE GENOMIC DNA]</scope>
    <source>
        <tissue evidence="2">Leaf</tissue>
    </source>
</reference>
<accession>A0AAP0C3D7</accession>